<evidence type="ECO:0000256" key="1">
    <source>
        <dbReference type="ARBA" id="ARBA00004651"/>
    </source>
</evidence>
<keyword evidence="9" id="KW-1185">Reference proteome</keyword>
<feature type="transmembrane region" description="Helical" evidence="6">
    <location>
        <begin position="79"/>
        <end position="102"/>
    </location>
</feature>
<comment type="caution">
    <text evidence="8">The sequence shown here is derived from an EMBL/GenBank/DDBJ whole genome shotgun (WGS) entry which is preliminary data.</text>
</comment>
<name>A0A7X0IER8_9ACTN</name>
<evidence type="ECO:0000259" key="7">
    <source>
        <dbReference type="PROSITE" id="PS50850"/>
    </source>
</evidence>
<gene>
    <name evidence="8" type="ORF">BJ992_003311</name>
</gene>
<feature type="transmembrane region" description="Helical" evidence="6">
    <location>
        <begin position="248"/>
        <end position="266"/>
    </location>
</feature>
<evidence type="ECO:0000256" key="2">
    <source>
        <dbReference type="ARBA" id="ARBA00022475"/>
    </source>
</evidence>
<accession>A0A7X0IER8</accession>
<dbReference type="GO" id="GO:0022857">
    <property type="term" value="F:transmembrane transporter activity"/>
    <property type="evidence" value="ECO:0007669"/>
    <property type="project" value="InterPro"/>
</dbReference>
<dbReference type="InterPro" id="IPR020846">
    <property type="entry name" value="MFS_dom"/>
</dbReference>
<organism evidence="8 9">
    <name type="scientific">Sphaerisporangium rubeum</name>
    <dbReference type="NCBI Taxonomy" id="321317"/>
    <lineage>
        <taxon>Bacteria</taxon>
        <taxon>Bacillati</taxon>
        <taxon>Actinomycetota</taxon>
        <taxon>Actinomycetes</taxon>
        <taxon>Streptosporangiales</taxon>
        <taxon>Streptosporangiaceae</taxon>
        <taxon>Sphaerisporangium</taxon>
    </lineage>
</organism>
<dbReference type="Pfam" id="PF07690">
    <property type="entry name" value="MFS_1"/>
    <property type="match status" value="1"/>
</dbReference>
<keyword evidence="4 6" id="KW-1133">Transmembrane helix</keyword>
<dbReference type="PROSITE" id="PS50850">
    <property type="entry name" value="MFS"/>
    <property type="match status" value="1"/>
</dbReference>
<feature type="transmembrane region" description="Helical" evidence="6">
    <location>
        <begin position="108"/>
        <end position="128"/>
    </location>
</feature>
<dbReference type="RefSeq" id="WP_184981920.1">
    <property type="nucleotide sequence ID" value="NZ_BAAALO010000090.1"/>
</dbReference>
<feature type="transmembrane region" description="Helical" evidence="6">
    <location>
        <begin position="165"/>
        <end position="187"/>
    </location>
</feature>
<keyword evidence="3 6" id="KW-0812">Transmembrane</keyword>
<dbReference type="Gene3D" id="1.20.1250.20">
    <property type="entry name" value="MFS general substrate transporter like domains"/>
    <property type="match status" value="1"/>
</dbReference>
<evidence type="ECO:0000313" key="9">
    <source>
        <dbReference type="Proteomes" id="UP000555564"/>
    </source>
</evidence>
<feature type="transmembrane region" description="Helical" evidence="6">
    <location>
        <begin position="208"/>
        <end position="228"/>
    </location>
</feature>
<comment type="subcellular location">
    <subcellularLocation>
        <location evidence="1">Cell membrane</location>
        <topology evidence="1">Multi-pass membrane protein</topology>
    </subcellularLocation>
</comment>
<evidence type="ECO:0000256" key="3">
    <source>
        <dbReference type="ARBA" id="ARBA00022692"/>
    </source>
</evidence>
<dbReference type="Proteomes" id="UP000555564">
    <property type="component" value="Unassembled WGS sequence"/>
</dbReference>
<feature type="transmembrane region" description="Helical" evidence="6">
    <location>
        <begin position="273"/>
        <end position="291"/>
    </location>
</feature>
<reference evidence="8 9" key="1">
    <citation type="submission" date="2020-08" db="EMBL/GenBank/DDBJ databases">
        <title>Sequencing the genomes of 1000 actinobacteria strains.</title>
        <authorList>
            <person name="Klenk H.-P."/>
        </authorList>
    </citation>
    <scope>NUCLEOTIDE SEQUENCE [LARGE SCALE GENOMIC DNA]</scope>
    <source>
        <strain evidence="8 9">DSM 44936</strain>
    </source>
</reference>
<dbReference type="PANTHER" id="PTHR43124">
    <property type="entry name" value="PURINE EFFLUX PUMP PBUE"/>
    <property type="match status" value="1"/>
</dbReference>
<evidence type="ECO:0000256" key="6">
    <source>
        <dbReference type="SAM" id="Phobius"/>
    </source>
</evidence>
<dbReference type="SUPFAM" id="SSF103473">
    <property type="entry name" value="MFS general substrate transporter"/>
    <property type="match status" value="1"/>
</dbReference>
<feature type="domain" description="Major facilitator superfamily (MFS) profile" evidence="7">
    <location>
        <begin position="13"/>
        <end position="384"/>
    </location>
</feature>
<keyword evidence="2" id="KW-1003">Cell membrane</keyword>
<feature type="transmembrane region" description="Helical" evidence="6">
    <location>
        <begin position="140"/>
        <end position="159"/>
    </location>
</feature>
<evidence type="ECO:0000256" key="4">
    <source>
        <dbReference type="ARBA" id="ARBA00022989"/>
    </source>
</evidence>
<dbReference type="InterPro" id="IPR050189">
    <property type="entry name" value="MFS_Efflux_Transporters"/>
</dbReference>
<sequence>MPERFGSRPAIVALIALALAAFLYVTTESLPIGLLPLMARDLGTSASAVGLLVTGYGLVVVVVTLPLTRMTRRIPRRRLLCVLLGVFALATCLSAVAGDYWLLMGARMVTALSQAVFWAVVTPAAAGLFRPEVRGKAMAVLYAGASSAAVAGVPAGTWLGQQAGWRTVFLVLGGLGLVVLAVVAAVLPGTPAGRGAADRGSAPDRGRYLVIVAGTATAVTGAFAAFTYIGPFLTEVSGFAESSIGPLLLARGVAGVAGVVVAGYLADRHAWHTMAGLTGLQALALAAQYLLGGSPVATVAAVALSGFTMSGLTAVLGSRVLTHAPGTSDMASAGMSTAFNVGITAGAFLGGVLLPLAGPGGTVLAGALLSLVAFAVMLAEPAFSSRAATVASPRLGHAGTR</sequence>
<feature type="transmembrane region" description="Helical" evidence="6">
    <location>
        <begin position="45"/>
        <end position="67"/>
    </location>
</feature>
<feature type="transmembrane region" description="Helical" evidence="6">
    <location>
        <begin position="338"/>
        <end position="357"/>
    </location>
</feature>
<dbReference type="GO" id="GO:0005886">
    <property type="term" value="C:plasma membrane"/>
    <property type="evidence" value="ECO:0007669"/>
    <property type="project" value="UniProtKB-SubCell"/>
</dbReference>
<dbReference type="EMBL" id="JACHIU010000001">
    <property type="protein sequence ID" value="MBB6473880.1"/>
    <property type="molecule type" value="Genomic_DNA"/>
</dbReference>
<dbReference type="CDD" id="cd17324">
    <property type="entry name" value="MFS_NepI_like"/>
    <property type="match status" value="1"/>
</dbReference>
<feature type="transmembrane region" description="Helical" evidence="6">
    <location>
        <begin position="297"/>
        <end position="317"/>
    </location>
</feature>
<dbReference type="InterPro" id="IPR011701">
    <property type="entry name" value="MFS"/>
</dbReference>
<evidence type="ECO:0000313" key="8">
    <source>
        <dbReference type="EMBL" id="MBB6473880.1"/>
    </source>
</evidence>
<protein>
    <submittedName>
        <fullName evidence="8">Putative MFS family arabinose efflux permease</fullName>
    </submittedName>
</protein>
<feature type="transmembrane region" description="Helical" evidence="6">
    <location>
        <begin position="363"/>
        <end position="383"/>
    </location>
</feature>
<dbReference type="InterPro" id="IPR036259">
    <property type="entry name" value="MFS_trans_sf"/>
</dbReference>
<keyword evidence="5 6" id="KW-0472">Membrane</keyword>
<proteinExistence type="predicted"/>
<dbReference type="AlphaFoldDB" id="A0A7X0IER8"/>
<evidence type="ECO:0000256" key="5">
    <source>
        <dbReference type="ARBA" id="ARBA00023136"/>
    </source>
</evidence>
<dbReference type="PANTHER" id="PTHR43124:SF3">
    <property type="entry name" value="CHLORAMPHENICOL EFFLUX PUMP RV0191"/>
    <property type="match status" value="1"/>
</dbReference>